<dbReference type="Proteomes" id="UP001054945">
    <property type="component" value="Unassembled WGS sequence"/>
</dbReference>
<proteinExistence type="predicted"/>
<reference evidence="1 2" key="1">
    <citation type="submission" date="2021-06" db="EMBL/GenBank/DDBJ databases">
        <title>Caerostris extrusa draft genome.</title>
        <authorList>
            <person name="Kono N."/>
            <person name="Arakawa K."/>
        </authorList>
    </citation>
    <scope>NUCLEOTIDE SEQUENCE [LARGE SCALE GENOMIC DNA]</scope>
</reference>
<accession>A0AAV4S6R2</accession>
<keyword evidence="2" id="KW-1185">Reference proteome</keyword>
<evidence type="ECO:0000313" key="2">
    <source>
        <dbReference type="Proteomes" id="UP001054945"/>
    </source>
</evidence>
<organism evidence="1 2">
    <name type="scientific">Caerostris extrusa</name>
    <name type="common">Bark spider</name>
    <name type="synonym">Caerostris bankana</name>
    <dbReference type="NCBI Taxonomy" id="172846"/>
    <lineage>
        <taxon>Eukaryota</taxon>
        <taxon>Metazoa</taxon>
        <taxon>Ecdysozoa</taxon>
        <taxon>Arthropoda</taxon>
        <taxon>Chelicerata</taxon>
        <taxon>Arachnida</taxon>
        <taxon>Araneae</taxon>
        <taxon>Araneomorphae</taxon>
        <taxon>Entelegynae</taxon>
        <taxon>Araneoidea</taxon>
        <taxon>Araneidae</taxon>
        <taxon>Caerostris</taxon>
    </lineage>
</organism>
<evidence type="ECO:0000313" key="1">
    <source>
        <dbReference type="EMBL" id="GIY28629.1"/>
    </source>
</evidence>
<dbReference type="AlphaFoldDB" id="A0AAV4S6R2"/>
<protein>
    <submittedName>
        <fullName evidence="1">Uncharacterized protein</fullName>
    </submittedName>
</protein>
<comment type="caution">
    <text evidence="1">The sequence shown here is derived from an EMBL/GenBank/DDBJ whole genome shotgun (WGS) entry which is preliminary data.</text>
</comment>
<dbReference type="EMBL" id="BPLR01008968">
    <property type="protein sequence ID" value="GIY28629.1"/>
    <property type="molecule type" value="Genomic_DNA"/>
</dbReference>
<name>A0AAV4S6R2_CAEEX</name>
<sequence>MCLPREKAERAIPKVLRICWCFQLKKESEPKQKLKKTPRLRMNENRAKHRGLFEWIKLLRFDVLNCFVIMGKCEALL</sequence>
<gene>
    <name evidence="1" type="ORF">CEXT_310821</name>
</gene>